<comment type="caution">
    <text evidence="4">The sequence shown here is derived from an EMBL/GenBank/DDBJ whole genome shotgun (WGS) entry which is preliminary data.</text>
</comment>
<dbReference type="EMBL" id="WNKQ01000015">
    <property type="protein sequence ID" value="KAF5846582.1"/>
    <property type="molecule type" value="Genomic_DNA"/>
</dbReference>
<dbReference type="PROSITE" id="PS00175">
    <property type="entry name" value="PG_MUTASE"/>
    <property type="match status" value="1"/>
</dbReference>
<dbReference type="GO" id="GO:0005829">
    <property type="term" value="C:cytosol"/>
    <property type="evidence" value="ECO:0007669"/>
    <property type="project" value="TreeGrafter"/>
</dbReference>
<sequence>MEGNMARSIRLFLIRHGETVDNIAQVYAGSRDSALTNHGYQQATRLGLYLQSLGLTFTHLFSSHLQRAVKTASKIREAQLTPVGDNGTVRAAPKVVQLPVLAEKDFGSMEGKQPNSRPFETGTPGKDHRRQENKRTAGFAEAESKESMARRADAFIEEYLLPLFDDSSCNFTPVIAIVSHGIFLSTLWKRILLRLPRRRVCLSHGIEGAVRQSLEHLGGWSNTGYLELYFMRTEAEYHKSIMEATMTPVTTFSELLTGTLTAPQNLRNVHIPKSRVEGTAQLVIGAPQASKPRGLQGWSTFILRVNSKDHLQGLKRTRGGVGSLRYDASQRRIDTFFKRRKVE</sequence>
<dbReference type="AlphaFoldDB" id="A0A8H5ZC40"/>
<dbReference type="GO" id="GO:0004331">
    <property type="term" value="F:fructose-2,6-bisphosphate 2-phosphatase activity"/>
    <property type="evidence" value="ECO:0007669"/>
    <property type="project" value="TreeGrafter"/>
</dbReference>
<dbReference type="PANTHER" id="PTHR46517">
    <property type="entry name" value="FRUCTOSE-2,6-BISPHOSPHATASE TIGAR"/>
    <property type="match status" value="1"/>
</dbReference>
<evidence type="ECO:0000256" key="1">
    <source>
        <dbReference type="ARBA" id="ARBA00022801"/>
    </source>
</evidence>
<dbReference type="SUPFAM" id="SSF53254">
    <property type="entry name" value="Phosphoglycerate mutase-like"/>
    <property type="match status" value="1"/>
</dbReference>
<accession>A0A8H5ZC40</accession>
<proteinExistence type="predicted"/>
<organism evidence="4 5">
    <name type="scientific">Cochliobolus sativus</name>
    <name type="common">Common root rot and spot blotch fungus</name>
    <name type="synonym">Bipolaris sorokiniana</name>
    <dbReference type="NCBI Taxonomy" id="45130"/>
    <lineage>
        <taxon>Eukaryota</taxon>
        <taxon>Fungi</taxon>
        <taxon>Dikarya</taxon>
        <taxon>Ascomycota</taxon>
        <taxon>Pezizomycotina</taxon>
        <taxon>Dothideomycetes</taxon>
        <taxon>Pleosporomycetidae</taxon>
        <taxon>Pleosporales</taxon>
        <taxon>Pleosporineae</taxon>
        <taxon>Pleosporaceae</taxon>
        <taxon>Bipolaris</taxon>
    </lineage>
</organism>
<feature type="binding site" evidence="2">
    <location>
        <position position="67"/>
    </location>
    <ligand>
        <name>substrate</name>
    </ligand>
</feature>
<feature type="binding site" evidence="2">
    <location>
        <begin position="15"/>
        <end position="22"/>
    </location>
    <ligand>
        <name>substrate</name>
    </ligand>
</feature>
<dbReference type="PANTHER" id="PTHR46517:SF1">
    <property type="entry name" value="FRUCTOSE-2,6-BISPHOSPHATASE TIGAR"/>
    <property type="match status" value="1"/>
</dbReference>
<evidence type="ECO:0000256" key="2">
    <source>
        <dbReference type="PIRSR" id="PIRSR613078-2"/>
    </source>
</evidence>
<dbReference type="GO" id="GO:0045820">
    <property type="term" value="P:negative regulation of glycolytic process"/>
    <property type="evidence" value="ECO:0007669"/>
    <property type="project" value="TreeGrafter"/>
</dbReference>
<feature type="compositionally biased region" description="Basic and acidic residues" evidence="3">
    <location>
        <begin position="125"/>
        <end position="135"/>
    </location>
</feature>
<keyword evidence="1" id="KW-0378">Hydrolase</keyword>
<dbReference type="InterPro" id="IPR001345">
    <property type="entry name" value="PG/BPGM_mutase_AS"/>
</dbReference>
<name>A0A8H5ZC40_COCSA</name>
<dbReference type="InterPro" id="IPR013078">
    <property type="entry name" value="His_Pase_superF_clade-1"/>
</dbReference>
<feature type="region of interest" description="Disordered" evidence="3">
    <location>
        <begin position="107"/>
        <end position="143"/>
    </location>
</feature>
<protein>
    <recommendedName>
        <fullName evidence="6">Phosphoglycerate mutase-like protein</fullName>
    </recommendedName>
</protein>
<evidence type="ECO:0000256" key="3">
    <source>
        <dbReference type="SAM" id="MobiDB-lite"/>
    </source>
</evidence>
<reference evidence="4" key="1">
    <citation type="submission" date="2019-11" db="EMBL/GenBank/DDBJ databases">
        <title>Bipolaris sorokiniana Genome sequencing.</title>
        <authorList>
            <person name="Wang H."/>
        </authorList>
    </citation>
    <scope>NUCLEOTIDE SEQUENCE</scope>
</reference>
<dbReference type="CDD" id="cd07067">
    <property type="entry name" value="HP_PGM_like"/>
    <property type="match status" value="1"/>
</dbReference>
<gene>
    <name evidence="4" type="ORF">GGP41_004667</name>
</gene>
<evidence type="ECO:0008006" key="6">
    <source>
        <dbReference type="Google" id="ProtNLM"/>
    </source>
</evidence>
<dbReference type="InterPro" id="IPR029033">
    <property type="entry name" value="His_PPase_superfam"/>
</dbReference>
<dbReference type="InterPro" id="IPR051695">
    <property type="entry name" value="Phosphoglycerate_Mutase"/>
</dbReference>
<dbReference type="Proteomes" id="UP000624244">
    <property type="component" value="Unassembled WGS sequence"/>
</dbReference>
<evidence type="ECO:0000313" key="5">
    <source>
        <dbReference type="Proteomes" id="UP000624244"/>
    </source>
</evidence>
<dbReference type="Pfam" id="PF00300">
    <property type="entry name" value="His_Phos_1"/>
    <property type="match status" value="1"/>
</dbReference>
<evidence type="ECO:0000313" key="4">
    <source>
        <dbReference type="EMBL" id="KAF5846582.1"/>
    </source>
</evidence>
<dbReference type="SMART" id="SM00855">
    <property type="entry name" value="PGAM"/>
    <property type="match status" value="1"/>
</dbReference>
<dbReference type="GO" id="GO:0043456">
    <property type="term" value="P:regulation of pentose-phosphate shunt"/>
    <property type="evidence" value="ECO:0007669"/>
    <property type="project" value="TreeGrafter"/>
</dbReference>
<dbReference type="Gene3D" id="3.40.50.1240">
    <property type="entry name" value="Phosphoglycerate mutase-like"/>
    <property type="match status" value="1"/>
</dbReference>